<feature type="domain" description="NAD-dependent epimerase/dehydratase" evidence="1">
    <location>
        <begin position="4"/>
        <end position="199"/>
    </location>
</feature>
<dbReference type="PANTHER" id="PTHR48079:SF6">
    <property type="entry name" value="NAD(P)-BINDING DOMAIN-CONTAINING PROTEIN-RELATED"/>
    <property type="match status" value="1"/>
</dbReference>
<dbReference type="EMBL" id="SOHA01000044">
    <property type="protein sequence ID" value="TFD26164.1"/>
    <property type="molecule type" value="Genomic_DNA"/>
</dbReference>
<dbReference type="GO" id="GO:0005737">
    <property type="term" value="C:cytoplasm"/>
    <property type="evidence" value="ECO:0007669"/>
    <property type="project" value="TreeGrafter"/>
</dbReference>
<proteinExistence type="predicted"/>
<dbReference type="RefSeq" id="WP_134425891.1">
    <property type="nucleotide sequence ID" value="NZ_SOHA01000044.1"/>
</dbReference>
<keyword evidence="3" id="KW-1185">Reference proteome</keyword>
<dbReference type="Proteomes" id="UP000297472">
    <property type="component" value="Unassembled WGS sequence"/>
</dbReference>
<dbReference type="Gene3D" id="3.40.50.720">
    <property type="entry name" value="NAD(P)-binding Rossmann-like Domain"/>
    <property type="match status" value="1"/>
</dbReference>
<evidence type="ECO:0000313" key="2">
    <source>
        <dbReference type="EMBL" id="TFD26164.1"/>
    </source>
</evidence>
<evidence type="ECO:0000259" key="1">
    <source>
        <dbReference type="Pfam" id="PF01370"/>
    </source>
</evidence>
<gene>
    <name evidence="2" type="ORF">E3T49_15885</name>
</gene>
<dbReference type="InterPro" id="IPR051783">
    <property type="entry name" value="NAD(P)-dependent_oxidoreduct"/>
</dbReference>
<reference evidence="2 3" key="1">
    <citation type="submission" date="2019-03" db="EMBL/GenBank/DDBJ databases">
        <title>Genomics of glacier-inhabiting Cryobacterium strains.</title>
        <authorList>
            <person name="Liu Q."/>
            <person name="Xin Y.-H."/>
        </authorList>
    </citation>
    <scope>NUCLEOTIDE SEQUENCE [LARGE SCALE GENOMIC DNA]</scope>
    <source>
        <strain evidence="2 3">TMT1-51</strain>
    </source>
</reference>
<dbReference type="InterPro" id="IPR036291">
    <property type="entry name" value="NAD(P)-bd_dom_sf"/>
</dbReference>
<dbReference type="PANTHER" id="PTHR48079">
    <property type="entry name" value="PROTEIN YEEZ"/>
    <property type="match status" value="1"/>
</dbReference>
<accession>A0A4Y8JQN5</accession>
<name>A0A4Y8JQN5_9MICO</name>
<dbReference type="InterPro" id="IPR001509">
    <property type="entry name" value="Epimerase_deHydtase"/>
</dbReference>
<dbReference type="Pfam" id="PF01370">
    <property type="entry name" value="Epimerase"/>
    <property type="match status" value="1"/>
</dbReference>
<organism evidence="2 3">
    <name type="scientific">Cryobacterium cryoconiti</name>
    <dbReference type="NCBI Taxonomy" id="1259239"/>
    <lineage>
        <taxon>Bacteria</taxon>
        <taxon>Bacillati</taxon>
        <taxon>Actinomycetota</taxon>
        <taxon>Actinomycetes</taxon>
        <taxon>Micrococcales</taxon>
        <taxon>Microbacteriaceae</taxon>
        <taxon>Cryobacterium</taxon>
    </lineage>
</organism>
<evidence type="ECO:0000313" key="3">
    <source>
        <dbReference type="Proteomes" id="UP000297472"/>
    </source>
</evidence>
<protein>
    <submittedName>
        <fullName evidence="2">SDR family NAD(P)-dependent oxidoreductase</fullName>
    </submittedName>
</protein>
<sequence>MTVLIAGCGDLGTEVGLRFAALGHHVVGLRRNAAVLPAEIEGQSVDLSAQKPAVPVDTEIVVVAIAPGNPDPAAYRAAYVDGLRNLLDALDEARVTPRRVLLVSSTAVYDVSDASWVDEQTTANPKPGTDAILLEAEQLLHARLPQAVIFRLSGIYGPGRERLIAQVRGGRATLSASARHTNRIHRDDAAAAIVHLMLRAEEPAPLYLGVDSAPVRSNEVLVFLAGELGLPAPAAEATPAEEAAAAAGASAATRESRRGGDKRLRNRLLLDTGFTFRYPTYREGYRAVLAGNGIRHP</sequence>
<dbReference type="AlphaFoldDB" id="A0A4Y8JQN5"/>
<dbReference type="OrthoDB" id="9808276at2"/>
<dbReference type="GO" id="GO:0004029">
    <property type="term" value="F:aldehyde dehydrogenase (NAD+) activity"/>
    <property type="evidence" value="ECO:0007669"/>
    <property type="project" value="TreeGrafter"/>
</dbReference>
<dbReference type="SUPFAM" id="SSF51735">
    <property type="entry name" value="NAD(P)-binding Rossmann-fold domains"/>
    <property type="match status" value="1"/>
</dbReference>
<comment type="caution">
    <text evidence="2">The sequence shown here is derived from an EMBL/GenBank/DDBJ whole genome shotgun (WGS) entry which is preliminary data.</text>
</comment>